<evidence type="ECO:0000313" key="1">
    <source>
        <dbReference type="EMBL" id="GFS29399.1"/>
    </source>
</evidence>
<keyword evidence="2" id="KW-1185">Reference proteome</keyword>
<dbReference type="AlphaFoldDB" id="A0A8X6JGX1"/>
<dbReference type="Proteomes" id="UP000887013">
    <property type="component" value="Unassembled WGS sequence"/>
</dbReference>
<comment type="caution">
    <text evidence="1">The sequence shown here is derived from an EMBL/GenBank/DDBJ whole genome shotgun (WGS) entry which is preliminary data.</text>
</comment>
<name>A0A8X6JGX1_NEPPI</name>
<reference evidence="1" key="1">
    <citation type="submission" date="2020-08" db="EMBL/GenBank/DDBJ databases">
        <title>Multicomponent nature underlies the extraordinary mechanical properties of spider dragline silk.</title>
        <authorList>
            <person name="Kono N."/>
            <person name="Nakamura H."/>
            <person name="Mori M."/>
            <person name="Yoshida Y."/>
            <person name="Ohtoshi R."/>
            <person name="Malay A.D."/>
            <person name="Moran D.A.P."/>
            <person name="Tomita M."/>
            <person name="Numata K."/>
            <person name="Arakawa K."/>
        </authorList>
    </citation>
    <scope>NUCLEOTIDE SEQUENCE</scope>
</reference>
<accession>A0A8X6JGX1</accession>
<organism evidence="1 2">
    <name type="scientific">Nephila pilipes</name>
    <name type="common">Giant wood spider</name>
    <name type="synonym">Nephila maculata</name>
    <dbReference type="NCBI Taxonomy" id="299642"/>
    <lineage>
        <taxon>Eukaryota</taxon>
        <taxon>Metazoa</taxon>
        <taxon>Ecdysozoa</taxon>
        <taxon>Arthropoda</taxon>
        <taxon>Chelicerata</taxon>
        <taxon>Arachnida</taxon>
        <taxon>Araneae</taxon>
        <taxon>Araneomorphae</taxon>
        <taxon>Entelegynae</taxon>
        <taxon>Araneoidea</taxon>
        <taxon>Nephilidae</taxon>
        <taxon>Nephila</taxon>
    </lineage>
</organism>
<protein>
    <submittedName>
        <fullName evidence="1">Uncharacterized protein</fullName>
    </submittedName>
</protein>
<sequence>MLRNASTSNTSRLVFGVGRIPWEISIRGVEGTRAQDFSRKRDESCSGEEEKTQERIRKNINTATWNICALDVIQRDHLTTYNRESTRVN</sequence>
<proteinExistence type="predicted"/>
<evidence type="ECO:0000313" key="2">
    <source>
        <dbReference type="Proteomes" id="UP000887013"/>
    </source>
</evidence>
<gene>
    <name evidence="1" type="ORF">NPIL_586591</name>
</gene>
<dbReference type="EMBL" id="BMAW01087367">
    <property type="protein sequence ID" value="GFS29399.1"/>
    <property type="molecule type" value="Genomic_DNA"/>
</dbReference>